<protein>
    <recommendedName>
        <fullName evidence="7">Ion transport domain-containing protein</fullName>
    </recommendedName>
</protein>
<reference evidence="6" key="1">
    <citation type="journal article" date="2023" name="Mol. Phylogenet. Evol.">
        <title>Genome-scale phylogeny and comparative genomics of the fungal order Sordariales.</title>
        <authorList>
            <person name="Hensen N."/>
            <person name="Bonometti L."/>
            <person name="Westerberg I."/>
            <person name="Brannstrom I.O."/>
            <person name="Guillou S."/>
            <person name="Cros-Aarteil S."/>
            <person name="Calhoun S."/>
            <person name="Haridas S."/>
            <person name="Kuo A."/>
            <person name="Mondo S."/>
            <person name="Pangilinan J."/>
            <person name="Riley R."/>
            <person name="LaButti K."/>
            <person name="Andreopoulos B."/>
            <person name="Lipzen A."/>
            <person name="Chen C."/>
            <person name="Yan M."/>
            <person name="Daum C."/>
            <person name="Ng V."/>
            <person name="Clum A."/>
            <person name="Steindorff A."/>
            <person name="Ohm R.A."/>
            <person name="Martin F."/>
            <person name="Silar P."/>
            <person name="Natvig D.O."/>
            <person name="Lalanne C."/>
            <person name="Gautier V."/>
            <person name="Ament-Velasquez S.L."/>
            <person name="Kruys A."/>
            <person name="Hutchinson M.I."/>
            <person name="Powell A.J."/>
            <person name="Barry K."/>
            <person name="Miller A.N."/>
            <person name="Grigoriev I.V."/>
            <person name="Debuchy R."/>
            <person name="Gladieux P."/>
            <person name="Hiltunen Thoren M."/>
            <person name="Johannesson H."/>
        </authorList>
    </citation>
    <scope>NUCLEOTIDE SEQUENCE [LARGE SCALE GENOMIC DNA]</scope>
    <source>
        <strain evidence="6">CBS 284.82</strain>
    </source>
</reference>
<feature type="compositionally biased region" description="Low complexity" evidence="1">
    <location>
        <begin position="1176"/>
        <end position="1207"/>
    </location>
</feature>
<keyword evidence="6" id="KW-1185">Reference proteome</keyword>
<accession>A0AAN6PM85</accession>
<proteinExistence type="predicted"/>
<feature type="compositionally biased region" description="Acidic residues" evidence="1">
    <location>
        <begin position="796"/>
        <end position="815"/>
    </location>
</feature>
<evidence type="ECO:0000256" key="2">
    <source>
        <dbReference type="SAM" id="Phobius"/>
    </source>
</evidence>
<evidence type="ECO:0000313" key="5">
    <source>
        <dbReference type="EMBL" id="KAK4043412.1"/>
    </source>
</evidence>
<feature type="transmembrane region" description="Helical" evidence="2">
    <location>
        <begin position="582"/>
        <end position="603"/>
    </location>
</feature>
<feature type="region of interest" description="Disordered" evidence="1">
    <location>
        <begin position="794"/>
        <end position="834"/>
    </location>
</feature>
<feature type="region of interest" description="Disordered" evidence="1">
    <location>
        <begin position="881"/>
        <end position="927"/>
    </location>
</feature>
<evidence type="ECO:0000313" key="6">
    <source>
        <dbReference type="Proteomes" id="UP001303115"/>
    </source>
</evidence>
<comment type="caution">
    <text evidence="5">The sequence shown here is derived from an EMBL/GenBank/DDBJ whole genome shotgun (WGS) entry which is preliminary data.</text>
</comment>
<dbReference type="InterPro" id="IPR052971">
    <property type="entry name" value="TRP_calcium_channel"/>
</dbReference>
<dbReference type="InterPro" id="IPR056337">
    <property type="entry name" value="LHD_YVC1"/>
</dbReference>
<feature type="transmembrane region" description="Helical" evidence="2">
    <location>
        <begin position="368"/>
        <end position="385"/>
    </location>
</feature>
<evidence type="ECO:0008006" key="7">
    <source>
        <dbReference type="Google" id="ProtNLM"/>
    </source>
</evidence>
<keyword evidence="2" id="KW-0812">Transmembrane</keyword>
<feature type="region of interest" description="Disordered" evidence="1">
    <location>
        <begin position="1059"/>
        <end position="1160"/>
    </location>
</feature>
<feature type="compositionally biased region" description="Polar residues" evidence="1">
    <location>
        <begin position="1014"/>
        <end position="1023"/>
    </location>
</feature>
<feature type="transmembrane region" description="Helical" evidence="2">
    <location>
        <begin position="501"/>
        <end position="520"/>
    </location>
</feature>
<dbReference type="EMBL" id="MU854328">
    <property type="protein sequence ID" value="KAK4043412.1"/>
    <property type="molecule type" value="Genomic_DNA"/>
</dbReference>
<feature type="region of interest" description="Disordered" evidence="1">
    <location>
        <begin position="1176"/>
        <end position="1266"/>
    </location>
</feature>
<feature type="compositionally biased region" description="Low complexity" evidence="1">
    <location>
        <begin position="265"/>
        <end position="286"/>
    </location>
</feature>
<evidence type="ECO:0000256" key="1">
    <source>
        <dbReference type="SAM" id="MobiDB-lite"/>
    </source>
</evidence>
<organism evidence="5 6">
    <name type="scientific">Parachaetomium inaequale</name>
    <dbReference type="NCBI Taxonomy" id="2588326"/>
    <lineage>
        <taxon>Eukaryota</taxon>
        <taxon>Fungi</taxon>
        <taxon>Dikarya</taxon>
        <taxon>Ascomycota</taxon>
        <taxon>Pezizomycotina</taxon>
        <taxon>Sordariomycetes</taxon>
        <taxon>Sordariomycetidae</taxon>
        <taxon>Sordariales</taxon>
        <taxon>Chaetomiaceae</taxon>
        <taxon>Parachaetomium</taxon>
    </lineage>
</organism>
<feature type="region of interest" description="Disordered" evidence="1">
    <location>
        <begin position="39"/>
        <end position="77"/>
    </location>
</feature>
<dbReference type="AlphaFoldDB" id="A0AAN6PM85"/>
<feature type="compositionally biased region" description="Low complexity" evidence="1">
    <location>
        <begin position="883"/>
        <end position="897"/>
    </location>
</feature>
<feature type="transmembrane region" description="Helical" evidence="2">
    <location>
        <begin position="435"/>
        <end position="454"/>
    </location>
</feature>
<feature type="region of interest" description="Disordered" evidence="1">
    <location>
        <begin position="263"/>
        <end position="312"/>
    </location>
</feature>
<dbReference type="InterPro" id="IPR056336">
    <property type="entry name" value="YVC1_C"/>
</dbReference>
<feature type="domain" description="YVC1 N-terminal linker helical" evidence="3">
    <location>
        <begin position="104"/>
        <end position="261"/>
    </location>
</feature>
<feature type="compositionally biased region" description="Basic and acidic residues" evidence="1">
    <location>
        <begin position="1221"/>
        <end position="1234"/>
    </location>
</feature>
<feature type="compositionally biased region" description="Polar residues" evidence="1">
    <location>
        <begin position="904"/>
        <end position="913"/>
    </location>
</feature>
<evidence type="ECO:0000259" key="3">
    <source>
        <dbReference type="Pfam" id="PF23190"/>
    </source>
</evidence>
<dbReference type="PANTHER" id="PTHR35859:SF4">
    <property type="entry name" value="MEMBRANE CHANNEL PROTEIN, PUTATIVE (AFU_ORTHOLOGUE AFUA_6G11300)-RELATED"/>
    <property type="match status" value="1"/>
</dbReference>
<dbReference type="Pfam" id="PF23190">
    <property type="entry name" value="LHD_TRPY1"/>
    <property type="match status" value="1"/>
</dbReference>
<feature type="region of interest" description="Disordered" evidence="1">
    <location>
        <begin position="846"/>
        <end position="867"/>
    </location>
</feature>
<feature type="region of interest" description="Disordered" evidence="1">
    <location>
        <begin position="1"/>
        <end position="25"/>
    </location>
</feature>
<feature type="compositionally biased region" description="Acidic residues" evidence="1">
    <location>
        <begin position="46"/>
        <end position="58"/>
    </location>
</feature>
<keyword evidence="2" id="KW-0472">Membrane</keyword>
<feature type="domain" description="Calcium channel YVC1-like C-terminal transmembrane" evidence="4">
    <location>
        <begin position="344"/>
        <end position="647"/>
    </location>
</feature>
<feature type="compositionally biased region" description="Low complexity" evidence="1">
    <location>
        <begin position="1112"/>
        <end position="1139"/>
    </location>
</feature>
<name>A0AAN6PM85_9PEZI</name>
<evidence type="ECO:0000259" key="4">
    <source>
        <dbReference type="Pfam" id="PF23317"/>
    </source>
</evidence>
<keyword evidence="2" id="KW-1133">Transmembrane helix</keyword>
<feature type="transmembrane region" description="Helical" evidence="2">
    <location>
        <begin position="397"/>
        <end position="423"/>
    </location>
</feature>
<sequence>MLSALLRPFRGSSSQAEDPADLEHDFAFRPSAAEYRSHLHATADFTEADDDDEEESNDGEQSRYPLGGRPEEDEDGVARSTGLLPIFTANHLDALPIYSMTHAIRIIVQARTETSLTWEQLRSPQVSQFLVKPLLQQIRAQHFSRGTLYALLANCLQFEKEGQLYLGNAGTSATRARVCELLAIRLLKEYTTRELIDALCYDFYPLQGIPGSQTPLASGRPKSAPRTSTLEVAVRASAKQFLSHPVVAQQLEAIWNGAISFSSPRGESQHQGSGSSAAGSNQSRRQSTIRTPLLGDQRAKEEPARLQSAAGRRSVALYNPRTASPLKLSRLRVPRYRRLFSTGSLVVFICLFLAVLGQRSSKITSLELLFWFWSAGFMLDELVGFNEEGFSFYVMSFWNIFDLGILLLLIVYYCMRIYGVFILDPHKWNQNAYDVLAVNAILLLPRIFGVLDHYRHFSKLLISLRLLAVDLAAVFVLIFIGCSGFFVFFAFSKNPDDASAVAYKMFQVLMGFTPSAWEMWPSYNWMGKTSMGVFLVISHFIIITLLVTVLTNSFMFIASRASQEYQFTFAINTISMAKNDALFSYIAPGNIFAWALMPLRYCLSMDQYVWLNRAVIRITHFPLLFCIYFYEKYFLAPDMYEATDLVDKPRRGRHLSGPAFFSPSVRVREESAVGYQKDRALEEVFRRAPETRTQRRTERRKTQTAIRSWMDQHDGGYNSPQNYSTIDSRLGSDWLRRLSMNRERPLRFPRHYSDIRSTASDPADFIFDAPYPMAAAMYNDGIARRDYAVEVKENTDGDADGDDELVTNDEDEGDDATNTVDGRGMAGDEAIDEDYFTTPVATRFTHTELSADSPRPATSRRIPAHNRTLSTNTILYAPEDDQQQQQQQQYSSSSASAGAPFSRPLSTRHNTPVATPITPGTGRRSPRRSLYLAAARPRSMIQPSETAMFRMTTPARGAAGLTLDIPTPSASNNNNHNKPPPAARRHSLADLLMTTTTTTSAAAAADDEDDDNGNDNGNEILSASTTDVDMNKLVLARMKSLEESLGCVVREMRASLRRRGSVPTPGFPASRCNSDEGPGGGGGGAVTSARPWGRRYHQQGSGHGVQHGREMGQGQQQLYQQQYQSQGRLFPGSDPSSVSGGPGPGGALIEVAGRDRDRERDRLIMGTGKRVRTAAAVAGSGTVTTPTSRRPVVPGGRRGGVLRSPRGAAEGHAAGLGIRTGEGRAAKGKERERGGGGGEVGVSPRTGTGSSPGDDEVGVSTKGLSL</sequence>
<dbReference type="Proteomes" id="UP001303115">
    <property type="component" value="Unassembled WGS sequence"/>
</dbReference>
<feature type="region of interest" description="Disordered" evidence="1">
    <location>
        <begin position="999"/>
        <end position="1023"/>
    </location>
</feature>
<feature type="transmembrane region" description="Helical" evidence="2">
    <location>
        <begin position="339"/>
        <end position="356"/>
    </location>
</feature>
<feature type="transmembrane region" description="Helical" evidence="2">
    <location>
        <begin position="466"/>
        <end position="489"/>
    </location>
</feature>
<dbReference type="Pfam" id="PF23317">
    <property type="entry name" value="YVC1_C"/>
    <property type="match status" value="1"/>
</dbReference>
<feature type="transmembrane region" description="Helical" evidence="2">
    <location>
        <begin position="532"/>
        <end position="557"/>
    </location>
</feature>
<dbReference type="PANTHER" id="PTHR35859">
    <property type="entry name" value="NONSELECTIVE CATION CHANNEL PROTEIN"/>
    <property type="match status" value="1"/>
</dbReference>
<gene>
    <name evidence="5" type="ORF">C8A01DRAFT_32538</name>
</gene>